<dbReference type="AlphaFoldDB" id="A0A4U1C7R8"/>
<proteinExistence type="predicted"/>
<dbReference type="InterPro" id="IPR001509">
    <property type="entry name" value="Epimerase_deHydtase"/>
</dbReference>
<dbReference type="PANTHER" id="PTHR43245">
    <property type="entry name" value="BIFUNCTIONAL POLYMYXIN RESISTANCE PROTEIN ARNA"/>
    <property type="match status" value="1"/>
</dbReference>
<evidence type="ECO:0000259" key="1">
    <source>
        <dbReference type="Pfam" id="PF01370"/>
    </source>
</evidence>
<accession>A0A4U1C7R8</accession>
<dbReference type="SUPFAM" id="SSF51735">
    <property type="entry name" value="NAD(P)-binding Rossmann-fold domains"/>
    <property type="match status" value="1"/>
</dbReference>
<comment type="caution">
    <text evidence="2">The sequence shown here is derived from an EMBL/GenBank/DDBJ whole genome shotgun (WGS) entry which is preliminary data.</text>
</comment>
<sequence length="305" mass="35287">MNKIVLLGANGYIGQHLASKLINENCLELYLFDIQEKSVNNFPNYYQLNLLEDIPEEYKEIIISANYIFHFSGITGTLKSIEYNRTYINVNEIGLLNILDIIRKIDGIKPKIIFPSTRLIYKGAKNTLLREDAEKEFKTIYSVNKFACEQYLEIYKSLYNITYCILRICVPYGNMLESNLSFGTISHFINKAKSKENIIIYGDGSLKRTFTHIDDLTNLIIKGGLSKKTDNQTFNIASNNHLTLLEVAQPIATKYNVKIELKEFPEQDLIIESGDTIFDGRKLKDILFYEYKHNFNDWIKNLKTV</sequence>
<organism evidence="2 3">
    <name type="scientific">Pedobacter cryophilus</name>
    <dbReference type="NCBI Taxonomy" id="2571271"/>
    <lineage>
        <taxon>Bacteria</taxon>
        <taxon>Pseudomonadati</taxon>
        <taxon>Bacteroidota</taxon>
        <taxon>Sphingobacteriia</taxon>
        <taxon>Sphingobacteriales</taxon>
        <taxon>Sphingobacteriaceae</taxon>
        <taxon>Pedobacter</taxon>
    </lineage>
</organism>
<name>A0A4U1C7R8_9SPHI</name>
<dbReference type="Proteomes" id="UP000308181">
    <property type="component" value="Unassembled WGS sequence"/>
</dbReference>
<dbReference type="Pfam" id="PF01370">
    <property type="entry name" value="Epimerase"/>
    <property type="match status" value="1"/>
</dbReference>
<evidence type="ECO:0000313" key="3">
    <source>
        <dbReference type="Proteomes" id="UP000308181"/>
    </source>
</evidence>
<dbReference type="EMBL" id="SWBP01000001">
    <property type="protein sequence ID" value="TKC00457.1"/>
    <property type="molecule type" value="Genomic_DNA"/>
</dbReference>
<dbReference type="OrthoDB" id="329806at2"/>
<feature type="domain" description="NAD-dependent epimerase/dehydratase" evidence="1">
    <location>
        <begin position="4"/>
        <end position="237"/>
    </location>
</feature>
<keyword evidence="3" id="KW-1185">Reference proteome</keyword>
<dbReference type="CDD" id="cd08946">
    <property type="entry name" value="SDR_e"/>
    <property type="match status" value="1"/>
</dbReference>
<protein>
    <submittedName>
        <fullName evidence="2">NAD(P)-dependent oxidoreductase</fullName>
    </submittedName>
</protein>
<dbReference type="RefSeq" id="WP_136824666.1">
    <property type="nucleotide sequence ID" value="NZ_SWBP01000001.1"/>
</dbReference>
<dbReference type="Gene3D" id="3.40.50.720">
    <property type="entry name" value="NAD(P)-binding Rossmann-like Domain"/>
    <property type="match status" value="1"/>
</dbReference>
<dbReference type="PANTHER" id="PTHR43245:SF13">
    <property type="entry name" value="UDP-D-APIOSE_UDP-D-XYLOSE SYNTHASE 2"/>
    <property type="match status" value="1"/>
</dbReference>
<dbReference type="InterPro" id="IPR036291">
    <property type="entry name" value="NAD(P)-bd_dom_sf"/>
</dbReference>
<dbReference type="InterPro" id="IPR050177">
    <property type="entry name" value="Lipid_A_modif_metabolic_enz"/>
</dbReference>
<gene>
    <name evidence="2" type="ORF">FA046_01895</name>
</gene>
<reference evidence="2 3" key="1">
    <citation type="submission" date="2019-04" db="EMBL/GenBank/DDBJ databases">
        <title>Pedobacter sp. AR-3-17 sp. nov., isolated from Arctic soil.</title>
        <authorList>
            <person name="Dahal R.H."/>
            <person name="Kim D.-U."/>
        </authorList>
    </citation>
    <scope>NUCLEOTIDE SEQUENCE [LARGE SCALE GENOMIC DNA]</scope>
    <source>
        <strain evidence="2 3">AR-3-17</strain>
    </source>
</reference>
<evidence type="ECO:0000313" key="2">
    <source>
        <dbReference type="EMBL" id="TKC00457.1"/>
    </source>
</evidence>